<evidence type="ECO:0000256" key="2">
    <source>
        <dbReference type="SAM" id="Phobius"/>
    </source>
</evidence>
<gene>
    <name evidence="3" type="primary">pilE</name>
    <name evidence="3" type="ORF">Lqui_0569</name>
</gene>
<dbReference type="GO" id="GO:0043683">
    <property type="term" value="P:type IV pilus assembly"/>
    <property type="evidence" value="ECO:0007669"/>
    <property type="project" value="InterPro"/>
</dbReference>
<evidence type="ECO:0000313" key="4">
    <source>
        <dbReference type="Proteomes" id="UP000054618"/>
    </source>
</evidence>
<keyword evidence="2" id="KW-1133">Transmembrane helix</keyword>
<keyword evidence="2" id="KW-0812">Transmembrane</keyword>
<dbReference type="InterPro" id="IPR000983">
    <property type="entry name" value="Bac_GSPG_pilin"/>
</dbReference>
<dbReference type="Pfam" id="PF07963">
    <property type="entry name" value="N_methyl"/>
    <property type="match status" value="1"/>
</dbReference>
<dbReference type="Gene3D" id="3.30.700.10">
    <property type="entry name" value="Glycoprotein, Type 4 Pilin"/>
    <property type="match status" value="1"/>
</dbReference>
<proteinExistence type="predicted"/>
<dbReference type="InterPro" id="IPR045584">
    <property type="entry name" value="Pilin-like"/>
</dbReference>
<dbReference type="PRINTS" id="PR00813">
    <property type="entry name" value="BCTERIALGSPG"/>
</dbReference>
<organism evidence="3 4">
    <name type="scientific">Legionella quinlivanii</name>
    <dbReference type="NCBI Taxonomy" id="45073"/>
    <lineage>
        <taxon>Bacteria</taxon>
        <taxon>Pseudomonadati</taxon>
        <taxon>Pseudomonadota</taxon>
        <taxon>Gammaproteobacteria</taxon>
        <taxon>Legionellales</taxon>
        <taxon>Legionellaceae</taxon>
        <taxon>Legionella</taxon>
    </lineage>
</organism>
<dbReference type="GO" id="GO:0015628">
    <property type="term" value="P:protein secretion by the type II secretion system"/>
    <property type="evidence" value="ECO:0007669"/>
    <property type="project" value="InterPro"/>
</dbReference>
<comment type="caution">
    <text evidence="3">The sequence shown here is derived from an EMBL/GenBank/DDBJ whole genome shotgun (WGS) entry which is preliminary data.</text>
</comment>
<evidence type="ECO:0000313" key="3">
    <source>
        <dbReference type="EMBL" id="KTD51725.1"/>
    </source>
</evidence>
<dbReference type="PATRIC" id="fig|45073.5.peg.599"/>
<dbReference type="Pfam" id="PF16732">
    <property type="entry name" value="ComP_DUS"/>
    <property type="match status" value="1"/>
</dbReference>
<protein>
    <submittedName>
        <fullName evidence="3">Type-IV pilin</fullName>
    </submittedName>
</protein>
<reference evidence="3 4" key="1">
    <citation type="submission" date="2015-11" db="EMBL/GenBank/DDBJ databases">
        <title>Genomic analysis of 38 Legionella species identifies large and diverse effector repertoires.</title>
        <authorList>
            <person name="Burstein D."/>
            <person name="Amaro F."/>
            <person name="Zusman T."/>
            <person name="Lifshitz Z."/>
            <person name="Cohen O."/>
            <person name="Gilbert J.A."/>
            <person name="Pupko T."/>
            <person name="Shuman H.A."/>
            <person name="Segal G."/>
        </authorList>
    </citation>
    <scope>NUCLEOTIDE SEQUENCE [LARGE SCALE GENOMIC DNA]</scope>
    <source>
        <strain evidence="3 4">CDC#1442-AUS-E</strain>
    </source>
</reference>
<keyword evidence="2" id="KW-0472">Membrane</keyword>
<dbReference type="NCBIfam" id="TIGR02532">
    <property type="entry name" value="IV_pilin_GFxxxE"/>
    <property type="match status" value="1"/>
</dbReference>
<evidence type="ECO:0000256" key="1">
    <source>
        <dbReference type="ARBA" id="ARBA00022481"/>
    </source>
</evidence>
<dbReference type="Proteomes" id="UP000054618">
    <property type="component" value="Unassembled WGS sequence"/>
</dbReference>
<dbReference type="InterPro" id="IPR031982">
    <property type="entry name" value="PilE-like"/>
</dbReference>
<keyword evidence="1" id="KW-0488">Methylation</keyword>
<dbReference type="GO" id="GO:0015627">
    <property type="term" value="C:type II protein secretion system complex"/>
    <property type="evidence" value="ECO:0007669"/>
    <property type="project" value="InterPro"/>
</dbReference>
<dbReference type="PROSITE" id="PS00409">
    <property type="entry name" value="PROKAR_NTER_METHYL"/>
    <property type="match status" value="1"/>
</dbReference>
<dbReference type="PANTHER" id="PTHR30093">
    <property type="entry name" value="GENERAL SECRETION PATHWAY PROTEIN G"/>
    <property type="match status" value="1"/>
</dbReference>
<dbReference type="SUPFAM" id="SSF54523">
    <property type="entry name" value="Pili subunits"/>
    <property type="match status" value="1"/>
</dbReference>
<dbReference type="OrthoDB" id="5296638at2"/>
<sequence length="143" mass="15418">MKKGFTLIELLIVMVIIGILVSIAYPSYLQYIVSARRSDGQSAIMDLASRMERYYSERNTYLNATIGTGGANDIRSSNISPEGWYTLSISSQTASTYTLQAIPRNNQGRDDRLCQTLTVNSLGAKGIAAGPGGAPSGTADQCW</sequence>
<name>A0A0W0Y3Z0_9GAMM</name>
<dbReference type="EMBL" id="LNYS01000006">
    <property type="protein sequence ID" value="KTD51725.1"/>
    <property type="molecule type" value="Genomic_DNA"/>
</dbReference>
<keyword evidence="4" id="KW-1185">Reference proteome</keyword>
<dbReference type="InterPro" id="IPR012902">
    <property type="entry name" value="N_methyl_site"/>
</dbReference>
<accession>A0A0W0Y3Z0</accession>
<dbReference type="AlphaFoldDB" id="A0A0W0Y3Z0"/>
<feature type="transmembrane region" description="Helical" evidence="2">
    <location>
        <begin position="7"/>
        <end position="28"/>
    </location>
</feature>
<dbReference type="STRING" id="45073.Lqui_0569"/>
<dbReference type="RefSeq" id="WP_058506682.1">
    <property type="nucleotide sequence ID" value="NZ_CAAAIK010000002.1"/>
</dbReference>
<dbReference type="PANTHER" id="PTHR30093:SF47">
    <property type="entry name" value="TYPE IV PILUS NON-CORE MINOR PILIN PILE"/>
    <property type="match status" value="1"/>
</dbReference>